<evidence type="ECO:0000313" key="7">
    <source>
        <dbReference type="EMBL" id="PIT94376.1"/>
    </source>
</evidence>
<keyword evidence="4 7" id="KW-0808">Transferase</keyword>
<evidence type="ECO:0000256" key="5">
    <source>
        <dbReference type="ARBA" id="ARBA00023136"/>
    </source>
</evidence>
<accession>A0A2M6WNQ2</accession>
<dbReference type="PANTHER" id="PTHR43646">
    <property type="entry name" value="GLYCOSYLTRANSFERASE"/>
    <property type="match status" value="1"/>
</dbReference>
<organism evidence="7 8">
    <name type="scientific">Candidatus Falkowbacteria bacterium CG10_big_fil_rev_8_21_14_0_10_39_9</name>
    <dbReference type="NCBI Taxonomy" id="1974566"/>
    <lineage>
        <taxon>Bacteria</taxon>
        <taxon>Candidatus Falkowiibacteriota</taxon>
    </lineage>
</organism>
<dbReference type="SUPFAM" id="SSF53448">
    <property type="entry name" value="Nucleotide-diphospho-sugar transferases"/>
    <property type="match status" value="1"/>
</dbReference>
<keyword evidence="3" id="KW-0328">Glycosyltransferase</keyword>
<feature type="domain" description="Glycosyltransferase 2-like" evidence="6">
    <location>
        <begin position="7"/>
        <end position="164"/>
    </location>
</feature>
<evidence type="ECO:0000259" key="6">
    <source>
        <dbReference type="Pfam" id="PF00535"/>
    </source>
</evidence>
<comment type="subcellular location">
    <subcellularLocation>
        <location evidence="1">Cell membrane</location>
    </subcellularLocation>
</comment>
<dbReference type="Pfam" id="PF00535">
    <property type="entry name" value="Glycos_transf_2"/>
    <property type="match status" value="1"/>
</dbReference>
<evidence type="ECO:0000256" key="3">
    <source>
        <dbReference type="ARBA" id="ARBA00022676"/>
    </source>
</evidence>
<dbReference type="Proteomes" id="UP000228900">
    <property type="component" value="Unassembled WGS sequence"/>
</dbReference>
<dbReference type="InterPro" id="IPR029044">
    <property type="entry name" value="Nucleotide-diphossugar_trans"/>
</dbReference>
<proteinExistence type="predicted"/>
<protein>
    <submittedName>
        <fullName evidence="7">Glycosyl transferase</fullName>
    </submittedName>
</protein>
<dbReference type="GO" id="GO:0016757">
    <property type="term" value="F:glycosyltransferase activity"/>
    <property type="evidence" value="ECO:0007669"/>
    <property type="project" value="UniProtKB-KW"/>
</dbReference>
<reference evidence="8" key="1">
    <citation type="submission" date="2017-09" db="EMBL/GenBank/DDBJ databases">
        <title>Depth-based differentiation of microbial function through sediment-hosted aquifers and enrichment of novel symbionts in the deep terrestrial subsurface.</title>
        <authorList>
            <person name="Probst A.J."/>
            <person name="Ladd B."/>
            <person name="Jarett J.K."/>
            <person name="Geller-Mcgrath D.E."/>
            <person name="Sieber C.M.K."/>
            <person name="Emerson J.B."/>
            <person name="Anantharaman K."/>
            <person name="Thomas B.C."/>
            <person name="Malmstrom R."/>
            <person name="Stieglmeier M."/>
            <person name="Klingl A."/>
            <person name="Woyke T."/>
            <person name="Ryan C.M."/>
            <person name="Banfield J.F."/>
        </authorList>
    </citation>
    <scope>NUCLEOTIDE SEQUENCE [LARGE SCALE GENOMIC DNA]</scope>
</reference>
<keyword evidence="5" id="KW-0472">Membrane</keyword>
<dbReference type="GO" id="GO:0005886">
    <property type="term" value="C:plasma membrane"/>
    <property type="evidence" value="ECO:0007669"/>
    <property type="project" value="UniProtKB-SubCell"/>
</dbReference>
<evidence type="ECO:0000313" key="8">
    <source>
        <dbReference type="Proteomes" id="UP000228900"/>
    </source>
</evidence>
<dbReference type="AlphaFoldDB" id="A0A2M6WNQ2"/>
<name>A0A2M6WNQ2_9BACT</name>
<gene>
    <name evidence="7" type="ORF">COT98_03940</name>
</gene>
<dbReference type="Gene3D" id="3.90.550.10">
    <property type="entry name" value="Spore Coat Polysaccharide Biosynthesis Protein SpsA, Chain A"/>
    <property type="match status" value="1"/>
</dbReference>
<dbReference type="EMBL" id="PFAQ01000053">
    <property type="protein sequence ID" value="PIT94376.1"/>
    <property type="molecule type" value="Genomic_DNA"/>
</dbReference>
<dbReference type="PANTHER" id="PTHR43646:SF2">
    <property type="entry name" value="GLYCOSYLTRANSFERASE 2-LIKE DOMAIN-CONTAINING PROTEIN"/>
    <property type="match status" value="1"/>
</dbReference>
<evidence type="ECO:0000256" key="4">
    <source>
        <dbReference type="ARBA" id="ARBA00022679"/>
    </source>
</evidence>
<evidence type="ECO:0000256" key="1">
    <source>
        <dbReference type="ARBA" id="ARBA00004236"/>
    </source>
</evidence>
<sequence length="253" mass="28995">MENNYFSVIIPALNEELYIENCLKSLVNQDYLGQYEIIVVDNGSVDQTAVIAARYGAKVEREPEKGISNALIKGCTRASGNVLAFTDADTVIPENWLSQMNEIFNSNIDTVATGGTYLFYDKGFLPQVFFNKFINRFVLNIFKTIIYPRYPTLPCSNMAVRQEFYQKVGGFDTKSKWGQEIDLCKKLAKFGQVRFDKKLVVYTSFRRFSGEHNNEIIAFVRSVRELLVHVCRGLIVHLSNKPLQAQIEIRKKY</sequence>
<dbReference type="InterPro" id="IPR001173">
    <property type="entry name" value="Glyco_trans_2-like"/>
</dbReference>
<comment type="caution">
    <text evidence="7">The sequence shown here is derived from an EMBL/GenBank/DDBJ whole genome shotgun (WGS) entry which is preliminary data.</text>
</comment>
<dbReference type="CDD" id="cd06423">
    <property type="entry name" value="CESA_like"/>
    <property type="match status" value="1"/>
</dbReference>
<keyword evidence="2" id="KW-1003">Cell membrane</keyword>
<evidence type="ECO:0000256" key="2">
    <source>
        <dbReference type="ARBA" id="ARBA00022475"/>
    </source>
</evidence>